<comment type="subcellular location">
    <subcellularLocation>
        <location evidence="1">Cell membrane</location>
        <topology evidence="1">Multi-pass membrane protein</topology>
    </subcellularLocation>
</comment>
<name>A0A4P7QF27_9CORY</name>
<evidence type="ECO:0000256" key="3">
    <source>
        <dbReference type="ARBA" id="ARBA00022475"/>
    </source>
</evidence>
<feature type="compositionally biased region" description="Polar residues" evidence="7">
    <location>
        <begin position="20"/>
        <end position="47"/>
    </location>
</feature>
<evidence type="ECO:0000256" key="7">
    <source>
        <dbReference type="SAM" id="MobiDB-lite"/>
    </source>
</evidence>
<feature type="region of interest" description="Disordered" evidence="7">
    <location>
        <begin position="118"/>
        <end position="152"/>
    </location>
</feature>
<feature type="compositionally biased region" description="Basic and acidic residues" evidence="7">
    <location>
        <begin position="139"/>
        <end position="152"/>
    </location>
</feature>
<sequence>MTDKKPDKAGMDSEMDVPTYNPNNPSRYASSSTPQETRSIELNSDAPTSAAPRGGAEKGQSQPPASPLERPGRAQPQSINPDSRSTTAAGFDEPAASTTAFPAAGGTTASGAYVQPSEQYAAPQAAPAPATVEGPVESPEERAAREERERLEAEKREGYKTYGKRGTIDFGLLFVRLALSVYLIFAGVTTFFKLGGSEGLAGLESDFAAYALPNVLAIGVPTLQLIAGVFLLLGLITPLAAMLGLVVTGFTALHALVESGTGLDVFAWPESVWLSLVLFVIAFALQFTGPGFYSLDFGRSWARRPLATSWVFVILGIAALVAVWWFGAAVNPLA</sequence>
<feature type="transmembrane region" description="Helical" evidence="8">
    <location>
        <begin position="212"/>
        <end position="232"/>
    </location>
</feature>
<dbReference type="AlphaFoldDB" id="A0A4P7QF27"/>
<dbReference type="Proteomes" id="UP000296352">
    <property type="component" value="Chromosome"/>
</dbReference>
<evidence type="ECO:0000256" key="4">
    <source>
        <dbReference type="ARBA" id="ARBA00022692"/>
    </source>
</evidence>
<dbReference type="InterPro" id="IPR032808">
    <property type="entry name" value="DoxX"/>
</dbReference>
<dbReference type="InterPro" id="IPR051907">
    <property type="entry name" value="DoxX-like_oxidoreductase"/>
</dbReference>
<feature type="transmembrane region" description="Helical" evidence="8">
    <location>
        <begin position="170"/>
        <end position="192"/>
    </location>
</feature>
<evidence type="ECO:0000313" key="9">
    <source>
        <dbReference type="EMBL" id="QCB28292.1"/>
    </source>
</evidence>
<evidence type="ECO:0000256" key="1">
    <source>
        <dbReference type="ARBA" id="ARBA00004651"/>
    </source>
</evidence>
<dbReference type="KEGG" id="cee:CENDO_05015"/>
<keyword evidence="3" id="KW-1003">Cell membrane</keyword>
<gene>
    <name evidence="9" type="ORF">CENDO_05015</name>
</gene>
<organism evidence="9 10">
    <name type="scientific">Corynebacterium endometrii</name>
    <dbReference type="NCBI Taxonomy" id="2488819"/>
    <lineage>
        <taxon>Bacteria</taxon>
        <taxon>Bacillati</taxon>
        <taxon>Actinomycetota</taxon>
        <taxon>Actinomycetes</taxon>
        <taxon>Mycobacteriales</taxon>
        <taxon>Corynebacteriaceae</taxon>
        <taxon>Corynebacterium</taxon>
    </lineage>
</organism>
<keyword evidence="5 8" id="KW-1133">Transmembrane helix</keyword>
<protein>
    <submittedName>
        <fullName evidence="9">DoxX</fullName>
    </submittedName>
</protein>
<feature type="transmembrane region" description="Helical" evidence="8">
    <location>
        <begin position="272"/>
        <end position="295"/>
    </location>
</feature>
<feature type="transmembrane region" description="Helical" evidence="8">
    <location>
        <begin position="239"/>
        <end position="257"/>
    </location>
</feature>
<reference evidence="9 10" key="1">
    <citation type="submission" date="2019-04" db="EMBL/GenBank/DDBJ databases">
        <title>Corynebacterium endometrii sp. nov., isolated from the uterus of a cow with endometritis.</title>
        <authorList>
            <person name="Ballas P."/>
            <person name="Ruckert C."/>
            <person name="Wagener K."/>
            <person name="Drillich M."/>
            <person name="Kaempfer P."/>
            <person name="Busse H.-J."/>
            <person name="Ehling-Schulz M."/>
        </authorList>
    </citation>
    <scope>NUCLEOTIDE SEQUENCE [LARGE SCALE GENOMIC DNA]</scope>
    <source>
        <strain evidence="9 10">LMM-1653</strain>
    </source>
</reference>
<keyword evidence="6 8" id="KW-0472">Membrane</keyword>
<dbReference type="PANTHER" id="PTHR33452:SF1">
    <property type="entry name" value="INNER MEMBRANE PROTEIN YPHA-RELATED"/>
    <property type="match status" value="1"/>
</dbReference>
<dbReference type="EMBL" id="CP039247">
    <property type="protein sequence ID" value="QCB28292.1"/>
    <property type="molecule type" value="Genomic_DNA"/>
</dbReference>
<dbReference type="GO" id="GO:0005886">
    <property type="term" value="C:plasma membrane"/>
    <property type="evidence" value="ECO:0007669"/>
    <property type="project" value="UniProtKB-SubCell"/>
</dbReference>
<feature type="compositionally biased region" description="Polar residues" evidence="7">
    <location>
        <begin position="75"/>
        <end position="88"/>
    </location>
</feature>
<evidence type="ECO:0000256" key="5">
    <source>
        <dbReference type="ARBA" id="ARBA00022989"/>
    </source>
</evidence>
<feature type="region of interest" description="Disordered" evidence="7">
    <location>
        <begin position="1"/>
        <end position="91"/>
    </location>
</feature>
<evidence type="ECO:0000256" key="2">
    <source>
        <dbReference type="ARBA" id="ARBA00006679"/>
    </source>
</evidence>
<dbReference type="PANTHER" id="PTHR33452">
    <property type="entry name" value="OXIDOREDUCTASE CATD-RELATED"/>
    <property type="match status" value="1"/>
</dbReference>
<keyword evidence="4 8" id="KW-0812">Transmembrane</keyword>
<feature type="compositionally biased region" description="Basic and acidic residues" evidence="7">
    <location>
        <begin position="1"/>
        <end position="11"/>
    </location>
</feature>
<dbReference type="RefSeq" id="WP_136141051.1">
    <property type="nucleotide sequence ID" value="NZ_CP039247.1"/>
</dbReference>
<dbReference type="Pfam" id="PF07681">
    <property type="entry name" value="DoxX"/>
    <property type="match status" value="1"/>
</dbReference>
<comment type="similarity">
    <text evidence="2">Belongs to the DoxX family.</text>
</comment>
<feature type="compositionally biased region" description="Low complexity" evidence="7">
    <location>
        <begin position="121"/>
        <end position="130"/>
    </location>
</feature>
<dbReference type="OrthoDB" id="346004at2"/>
<keyword evidence="10" id="KW-1185">Reference proteome</keyword>
<evidence type="ECO:0000313" key="10">
    <source>
        <dbReference type="Proteomes" id="UP000296352"/>
    </source>
</evidence>
<feature type="transmembrane region" description="Helical" evidence="8">
    <location>
        <begin position="307"/>
        <end position="327"/>
    </location>
</feature>
<proteinExistence type="inferred from homology"/>
<accession>A0A4P7QF27</accession>
<evidence type="ECO:0000256" key="6">
    <source>
        <dbReference type="ARBA" id="ARBA00023136"/>
    </source>
</evidence>
<evidence type="ECO:0000256" key="8">
    <source>
        <dbReference type="SAM" id="Phobius"/>
    </source>
</evidence>